<keyword evidence="2" id="KW-1133">Transmembrane helix</keyword>
<feature type="region of interest" description="Disordered" evidence="1">
    <location>
        <begin position="287"/>
        <end position="455"/>
    </location>
</feature>
<sequence length="514" mass="56196">MQGMYSTRSPAVKRLMKEAQELREPTEQYHAQPLEDNLFEWHFTIRGPGETEFEEGIYHGRIILPPEYPMKPPSIILLTPNGRFEVFKKICLSISGHHPESWQPSWSIRTALLAIIGFMPSHGGGAIGSLDYPSDERKRLAKRSLEWKCSTCGNVHNILKPVTAASKETAKEAKELASQINFQAEKQAGGNNKETTTTKSSTETTATSATTEVPSPTVTSHANQSQFPFQAGQNPFLTGQANFCFPPPFMSMPNMTQHQSSNLPPRFPPPPPFIPAMFPPGFMQGMSVHGNMPSMPSWQGQPFTNQNLNSGTQHNATGGQESQTTIPPNSASRTTTVPETIGASNANSTPEVRTQTSEVSTSVSDSQNLNSGNVSQTTNNTSTVSDGNSSKKDSETKTDPENGSDPRSVPQTISDTRTDPQNSSDARSASQNNSDTRTVSQNESSTGSNVRQRLVEPTRRVFAPGHVGQNAELPQERQSGGSVSLIIIAVLGLAILALLIRRFYLSRYWRYISF</sequence>
<feature type="compositionally biased region" description="Polar residues" evidence="1">
    <location>
        <begin position="182"/>
        <end position="192"/>
    </location>
</feature>
<evidence type="ECO:0000313" key="4">
    <source>
        <dbReference type="EMBL" id="KAJ8315744.1"/>
    </source>
</evidence>
<comment type="caution">
    <text evidence="4">The sequence shown here is derived from an EMBL/GenBank/DDBJ whole genome shotgun (WGS) entry which is preliminary data.</text>
</comment>
<feature type="domain" description="UBC core" evidence="3">
    <location>
        <begin position="10"/>
        <end position="158"/>
    </location>
</feature>
<evidence type="ECO:0000313" key="5">
    <source>
        <dbReference type="Proteomes" id="UP001217089"/>
    </source>
</evidence>
<reference evidence="4 5" key="1">
    <citation type="submission" date="2022-12" db="EMBL/GenBank/DDBJ databases">
        <title>Chromosome-level genome of Tegillarca granosa.</title>
        <authorList>
            <person name="Kim J."/>
        </authorList>
    </citation>
    <scope>NUCLEOTIDE SEQUENCE [LARGE SCALE GENOMIC DNA]</scope>
    <source>
        <strain evidence="4">Teg-2019</strain>
        <tissue evidence="4">Adductor muscle</tissue>
    </source>
</reference>
<feature type="compositionally biased region" description="Polar residues" evidence="1">
    <location>
        <begin position="409"/>
        <end position="451"/>
    </location>
</feature>
<protein>
    <recommendedName>
        <fullName evidence="3">UBC core domain-containing protein</fullName>
    </recommendedName>
</protein>
<dbReference type="PANTHER" id="PTHR24067">
    <property type="entry name" value="UBIQUITIN-CONJUGATING ENZYME E2"/>
    <property type="match status" value="1"/>
</dbReference>
<evidence type="ECO:0000256" key="1">
    <source>
        <dbReference type="SAM" id="MobiDB-lite"/>
    </source>
</evidence>
<accession>A0ABQ9FEJ6</accession>
<organism evidence="4 5">
    <name type="scientific">Tegillarca granosa</name>
    <name type="common">Malaysian cockle</name>
    <name type="synonym">Anadara granosa</name>
    <dbReference type="NCBI Taxonomy" id="220873"/>
    <lineage>
        <taxon>Eukaryota</taxon>
        <taxon>Metazoa</taxon>
        <taxon>Spiralia</taxon>
        <taxon>Lophotrochozoa</taxon>
        <taxon>Mollusca</taxon>
        <taxon>Bivalvia</taxon>
        <taxon>Autobranchia</taxon>
        <taxon>Pteriomorphia</taxon>
        <taxon>Arcoida</taxon>
        <taxon>Arcoidea</taxon>
        <taxon>Arcidae</taxon>
        <taxon>Tegillarca</taxon>
    </lineage>
</organism>
<feature type="compositionally biased region" description="Polar residues" evidence="1">
    <location>
        <begin position="294"/>
        <end position="369"/>
    </location>
</feature>
<dbReference type="InterPro" id="IPR000608">
    <property type="entry name" value="UBC"/>
</dbReference>
<proteinExistence type="predicted"/>
<keyword evidence="2" id="KW-0812">Transmembrane</keyword>
<feature type="compositionally biased region" description="Low complexity" evidence="1">
    <location>
        <begin position="370"/>
        <end position="385"/>
    </location>
</feature>
<dbReference type="EMBL" id="JARBDR010000337">
    <property type="protein sequence ID" value="KAJ8315744.1"/>
    <property type="molecule type" value="Genomic_DNA"/>
</dbReference>
<feature type="transmembrane region" description="Helical" evidence="2">
    <location>
        <begin position="480"/>
        <end position="500"/>
    </location>
</feature>
<evidence type="ECO:0000259" key="3">
    <source>
        <dbReference type="PROSITE" id="PS50127"/>
    </source>
</evidence>
<dbReference type="InterPro" id="IPR016135">
    <property type="entry name" value="UBQ-conjugating_enzyme/RWD"/>
</dbReference>
<dbReference type="Proteomes" id="UP001217089">
    <property type="component" value="Unassembled WGS sequence"/>
</dbReference>
<feature type="compositionally biased region" description="Low complexity" evidence="1">
    <location>
        <begin position="193"/>
        <end position="220"/>
    </location>
</feature>
<dbReference type="SMART" id="SM00212">
    <property type="entry name" value="UBCc"/>
    <property type="match status" value="1"/>
</dbReference>
<name>A0ABQ9FEJ6_TEGGR</name>
<dbReference type="SUPFAM" id="SSF54495">
    <property type="entry name" value="UBC-like"/>
    <property type="match status" value="1"/>
</dbReference>
<evidence type="ECO:0000256" key="2">
    <source>
        <dbReference type="SAM" id="Phobius"/>
    </source>
</evidence>
<dbReference type="InterPro" id="IPR050113">
    <property type="entry name" value="Ub_conjugating_enzyme"/>
</dbReference>
<dbReference type="CDD" id="cd23799">
    <property type="entry name" value="UBCc_UBE2J"/>
    <property type="match status" value="1"/>
</dbReference>
<feature type="region of interest" description="Disordered" evidence="1">
    <location>
        <begin position="182"/>
        <end position="222"/>
    </location>
</feature>
<dbReference type="Pfam" id="PF00179">
    <property type="entry name" value="UQ_con"/>
    <property type="match status" value="1"/>
</dbReference>
<dbReference type="Gene3D" id="3.10.110.10">
    <property type="entry name" value="Ubiquitin Conjugating Enzyme"/>
    <property type="match status" value="1"/>
</dbReference>
<feature type="compositionally biased region" description="Basic and acidic residues" evidence="1">
    <location>
        <begin position="389"/>
        <end position="400"/>
    </location>
</feature>
<keyword evidence="5" id="KW-1185">Reference proteome</keyword>
<keyword evidence="2" id="KW-0472">Membrane</keyword>
<dbReference type="PROSITE" id="PS50127">
    <property type="entry name" value="UBC_2"/>
    <property type="match status" value="1"/>
</dbReference>
<gene>
    <name evidence="4" type="ORF">KUTeg_007894</name>
</gene>